<dbReference type="OrthoDB" id="5594682at2759"/>
<dbReference type="Proteomes" id="UP000789831">
    <property type="component" value="Unassembled WGS sequence"/>
</dbReference>
<accession>A0A9N9FSW6</accession>
<protein>
    <submittedName>
        <fullName evidence="2">5370_t:CDS:1</fullName>
    </submittedName>
</protein>
<feature type="transmembrane region" description="Helical" evidence="1">
    <location>
        <begin position="229"/>
        <end position="251"/>
    </location>
</feature>
<gene>
    <name evidence="2" type="ORF">AGERDE_LOCUS6874</name>
</gene>
<feature type="transmembrane region" description="Helical" evidence="1">
    <location>
        <begin position="12"/>
        <end position="31"/>
    </location>
</feature>
<reference evidence="2" key="1">
    <citation type="submission" date="2021-06" db="EMBL/GenBank/DDBJ databases">
        <authorList>
            <person name="Kallberg Y."/>
            <person name="Tangrot J."/>
            <person name="Rosling A."/>
        </authorList>
    </citation>
    <scope>NUCLEOTIDE SEQUENCE</scope>
    <source>
        <strain evidence="2">MT106</strain>
    </source>
</reference>
<comment type="caution">
    <text evidence="2">The sequence shown here is derived from an EMBL/GenBank/DDBJ whole genome shotgun (WGS) entry which is preliminary data.</text>
</comment>
<keyword evidence="1" id="KW-0472">Membrane</keyword>
<keyword evidence="3" id="KW-1185">Reference proteome</keyword>
<proteinExistence type="predicted"/>
<organism evidence="2 3">
    <name type="scientific">Ambispora gerdemannii</name>
    <dbReference type="NCBI Taxonomy" id="144530"/>
    <lineage>
        <taxon>Eukaryota</taxon>
        <taxon>Fungi</taxon>
        <taxon>Fungi incertae sedis</taxon>
        <taxon>Mucoromycota</taxon>
        <taxon>Glomeromycotina</taxon>
        <taxon>Glomeromycetes</taxon>
        <taxon>Archaeosporales</taxon>
        <taxon>Ambisporaceae</taxon>
        <taxon>Ambispora</taxon>
    </lineage>
</organism>
<name>A0A9N9FSW6_9GLOM</name>
<sequence length="345" mass="39066">MVSANNLTTLEKILRTITISIFVFFFAWFILTSIYQKYTAPALVEYTTLTDGNTKTSLPTIQFCLQDVSMNPISGLSVSSKITSADKKTVSSSDSLMKSTPDTSCAIFQGDKYSSYKLTEAPTFGFFLDTSATNSTFLSTALIHMSIYDSSEINSFLIPISHLYILKYTETRFYGIDSTSSPKRDFALSPFFPLTQPTPTNITTIYISQRDSQIDVRTEYASSHPTLNFFANLGGLAFLLMFIYGLLFGSFRVDPWGLVGRLLVLKEDYVRKAKNVYAKGGKRPEIPFLNDADKSFDRNSFEGEIRVLRRRVVALERVLKGYVVRTDVVERMFAENDEINERRFF</sequence>
<evidence type="ECO:0000256" key="1">
    <source>
        <dbReference type="SAM" id="Phobius"/>
    </source>
</evidence>
<keyword evidence="1" id="KW-1133">Transmembrane helix</keyword>
<evidence type="ECO:0000313" key="2">
    <source>
        <dbReference type="EMBL" id="CAG8555235.1"/>
    </source>
</evidence>
<dbReference type="EMBL" id="CAJVPL010001143">
    <property type="protein sequence ID" value="CAG8555235.1"/>
    <property type="molecule type" value="Genomic_DNA"/>
</dbReference>
<dbReference type="AlphaFoldDB" id="A0A9N9FSW6"/>
<keyword evidence="1" id="KW-0812">Transmembrane</keyword>
<evidence type="ECO:0000313" key="3">
    <source>
        <dbReference type="Proteomes" id="UP000789831"/>
    </source>
</evidence>